<evidence type="ECO:0000256" key="7">
    <source>
        <dbReference type="ARBA" id="ARBA00022795"/>
    </source>
</evidence>
<dbReference type="GO" id="GO:0071973">
    <property type="term" value="P:bacterial-type flagellum-dependent cell motility"/>
    <property type="evidence" value="ECO:0007669"/>
    <property type="project" value="InterPro"/>
</dbReference>
<dbReference type="Proteomes" id="UP000307943">
    <property type="component" value="Unassembled WGS sequence"/>
</dbReference>
<evidence type="ECO:0000256" key="2">
    <source>
        <dbReference type="ARBA" id="ARBA00010004"/>
    </source>
</evidence>
<comment type="subcellular location">
    <subcellularLocation>
        <location evidence="1">Cell membrane</location>
        <topology evidence="1">Peripheral membrane protein</topology>
        <orientation evidence="1">Cytoplasmic side</orientation>
    </subcellularLocation>
</comment>
<keyword evidence="10" id="KW-1006">Bacterial flagellum protein export</keyword>
<keyword evidence="7" id="KW-1005">Bacterial flagellum biogenesis</keyword>
<protein>
    <recommendedName>
        <fullName evidence="3">Flagellar FliJ protein</fullName>
    </recommendedName>
</protein>
<organism evidence="12 13">
    <name type="scientific">Paenibacillus hemerocallicola</name>
    <dbReference type="NCBI Taxonomy" id="1172614"/>
    <lineage>
        <taxon>Bacteria</taxon>
        <taxon>Bacillati</taxon>
        <taxon>Bacillota</taxon>
        <taxon>Bacilli</taxon>
        <taxon>Bacillales</taxon>
        <taxon>Paenibacillaceae</taxon>
        <taxon>Paenibacillus</taxon>
    </lineage>
</organism>
<keyword evidence="11" id="KW-0175">Coiled coil</keyword>
<dbReference type="Gene3D" id="1.10.287.1700">
    <property type="match status" value="1"/>
</dbReference>
<dbReference type="Pfam" id="PF02050">
    <property type="entry name" value="FliJ"/>
    <property type="match status" value="1"/>
</dbReference>
<keyword evidence="8" id="KW-0653">Protein transport</keyword>
<keyword evidence="5" id="KW-1003">Cell membrane</keyword>
<dbReference type="RefSeq" id="WP_139604221.1">
    <property type="nucleotide sequence ID" value="NZ_VDCQ01000031.1"/>
</dbReference>
<evidence type="ECO:0000256" key="4">
    <source>
        <dbReference type="ARBA" id="ARBA00022448"/>
    </source>
</evidence>
<dbReference type="GO" id="GO:0009288">
    <property type="term" value="C:bacterial-type flagellum"/>
    <property type="evidence" value="ECO:0007669"/>
    <property type="project" value="InterPro"/>
</dbReference>
<name>A0A5C4T672_9BACL</name>
<dbReference type="InterPro" id="IPR053716">
    <property type="entry name" value="Flag_assembly_chemotaxis_eff"/>
</dbReference>
<sequence length="148" mass="17393">MRFRYPLQKLVDLKTNEKEQAEWMLSEAVGQLQQEQQALTELEEELARVGEELAYASIHRTTISQMQLLQHYSQHLEQQIRLKTKDVDRAQANVTDKQHVLTGKMMEEKVWTKAKEKAQLQFTAIVMKKEQEELDEIALNRRVQTIVS</sequence>
<dbReference type="GO" id="GO:0015031">
    <property type="term" value="P:protein transport"/>
    <property type="evidence" value="ECO:0007669"/>
    <property type="project" value="UniProtKB-KW"/>
</dbReference>
<keyword evidence="12" id="KW-0966">Cell projection</keyword>
<dbReference type="GO" id="GO:0005886">
    <property type="term" value="C:plasma membrane"/>
    <property type="evidence" value="ECO:0007669"/>
    <property type="project" value="UniProtKB-SubCell"/>
</dbReference>
<keyword evidence="13" id="KW-1185">Reference proteome</keyword>
<keyword evidence="12" id="KW-0969">Cilium</keyword>
<dbReference type="NCBIfam" id="TIGR02473">
    <property type="entry name" value="flagell_FliJ"/>
    <property type="match status" value="1"/>
</dbReference>
<comment type="similarity">
    <text evidence="2">Belongs to the FliJ family.</text>
</comment>
<dbReference type="GO" id="GO:0006935">
    <property type="term" value="P:chemotaxis"/>
    <property type="evidence" value="ECO:0007669"/>
    <property type="project" value="UniProtKB-KW"/>
</dbReference>
<keyword evidence="9" id="KW-0472">Membrane</keyword>
<keyword evidence="12" id="KW-0282">Flagellum</keyword>
<dbReference type="EMBL" id="VDCQ01000031">
    <property type="protein sequence ID" value="TNJ64295.1"/>
    <property type="molecule type" value="Genomic_DNA"/>
</dbReference>
<evidence type="ECO:0000256" key="3">
    <source>
        <dbReference type="ARBA" id="ARBA00020392"/>
    </source>
</evidence>
<comment type="caution">
    <text evidence="12">The sequence shown here is derived from an EMBL/GenBank/DDBJ whole genome shotgun (WGS) entry which is preliminary data.</text>
</comment>
<accession>A0A5C4T672</accession>
<feature type="coiled-coil region" evidence="11">
    <location>
        <begin position="25"/>
        <end position="93"/>
    </location>
</feature>
<dbReference type="GO" id="GO:0044781">
    <property type="term" value="P:bacterial-type flagellum organization"/>
    <property type="evidence" value="ECO:0007669"/>
    <property type="project" value="UniProtKB-KW"/>
</dbReference>
<keyword evidence="6" id="KW-0145">Chemotaxis</keyword>
<evidence type="ECO:0000256" key="9">
    <source>
        <dbReference type="ARBA" id="ARBA00023136"/>
    </source>
</evidence>
<evidence type="ECO:0000256" key="11">
    <source>
        <dbReference type="SAM" id="Coils"/>
    </source>
</evidence>
<evidence type="ECO:0000313" key="13">
    <source>
        <dbReference type="Proteomes" id="UP000307943"/>
    </source>
</evidence>
<dbReference type="InterPro" id="IPR012823">
    <property type="entry name" value="Flagell_FliJ"/>
</dbReference>
<dbReference type="AlphaFoldDB" id="A0A5C4T672"/>
<keyword evidence="4" id="KW-0813">Transport</keyword>
<reference evidence="12 13" key="1">
    <citation type="submission" date="2019-05" db="EMBL/GenBank/DDBJ databases">
        <title>We sequenced the genome of Paenibacillus hemerocallicola KCTC 33185 for further insight into its adaptation and study the phylogeny of Paenibacillus.</title>
        <authorList>
            <person name="Narsing Rao M.P."/>
        </authorList>
    </citation>
    <scope>NUCLEOTIDE SEQUENCE [LARGE SCALE GENOMIC DNA]</scope>
    <source>
        <strain evidence="12 13">KCTC 33185</strain>
    </source>
</reference>
<evidence type="ECO:0000256" key="1">
    <source>
        <dbReference type="ARBA" id="ARBA00004413"/>
    </source>
</evidence>
<dbReference type="OrthoDB" id="2678901at2"/>
<proteinExistence type="inferred from homology"/>
<gene>
    <name evidence="12" type="primary">fliJ</name>
    <name evidence="12" type="ORF">FE784_21120</name>
</gene>
<evidence type="ECO:0000256" key="6">
    <source>
        <dbReference type="ARBA" id="ARBA00022500"/>
    </source>
</evidence>
<evidence type="ECO:0000256" key="5">
    <source>
        <dbReference type="ARBA" id="ARBA00022475"/>
    </source>
</evidence>
<evidence type="ECO:0000256" key="10">
    <source>
        <dbReference type="ARBA" id="ARBA00023225"/>
    </source>
</evidence>
<evidence type="ECO:0000256" key="8">
    <source>
        <dbReference type="ARBA" id="ARBA00022927"/>
    </source>
</evidence>
<evidence type="ECO:0000313" key="12">
    <source>
        <dbReference type="EMBL" id="TNJ64295.1"/>
    </source>
</evidence>